<keyword evidence="1" id="KW-1133">Transmembrane helix</keyword>
<protein>
    <submittedName>
        <fullName evidence="2">Uncharacterized protein</fullName>
    </submittedName>
</protein>
<name>A0A9K3NC23_HELAN</name>
<evidence type="ECO:0000313" key="3">
    <source>
        <dbReference type="Proteomes" id="UP000215914"/>
    </source>
</evidence>
<reference evidence="2" key="1">
    <citation type="journal article" date="2017" name="Nature">
        <title>The sunflower genome provides insights into oil metabolism, flowering and Asterid evolution.</title>
        <authorList>
            <person name="Badouin H."/>
            <person name="Gouzy J."/>
            <person name="Grassa C.J."/>
            <person name="Murat F."/>
            <person name="Staton S.E."/>
            <person name="Cottret L."/>
            <person name="Lelandais-Briere C."/>
            <person name="Owens G.L."/>
            <person name="Carrere S."/>
            <person name="Mayjonade B."/>
            <person name="Legrand L."/>
            <person name="Gill N."/>
            <person name="Kane N.C."/>
            <person name="Bowers J.E."/>
            <person name="Hubner S."/>
            <person name="Bellec A."/>
            <person name="Berard A."/>
            <person name="Berges H."/>
            <person name="Blanchet N."/>
            <person name="Boniface M.C."/>
            <person name="Brunel D."/>
            <person name="Catrice O."/>
            <person name="Chaidir N."/>
            <person name="Claudel C."/>
            <person name="Donnadieu C."/>
            <person name="Faraut T."/>
            <person name="Fievet G."/>
            <person name="Helmstetter N."/>
            <person name="King M."/>
            <person name="Knapp S.J."/>
            <person name="Lai Z."/>
            <person name="Le Paslier M.C."/>
            <person name="Lippi Y."/>
            <person name="Lorenzon L."/>
            <person name="Mandel J.R."/>
            <person name="Marage G."/>
            <person name="Marchand G."/>
            <person name="Marquand E."/>
            <person name="Bret-Mestries E."/>
            <person name="Morien E."/>
            <person name="Nambeesan S."/>
            <person name="Nguyen T."/>
            <person name="Pegot-Espagnet P."/>
            <person name="Pouilly N."/>
            <person name="Raftis F."/>
            <person name="Sallet E."/>
            <person name="Schiex T."/>
            <person name="Thomas J."/>
            <person name="Vandecasteele C."/>
            <person name="Vares D."/>
            <person name="Vear F."/>
            <person name="Vautrin S."/>
            <person name="Crespi M."/>
            <person name="Mangin B."/>
            <person name="Burke J.M."/>
            <person name="Salse J."/>
            <person name="Munos S."/>
            <person name="Vincourt P."/>
            <person name="Rieseberg L.H."/>
            <person name="Langlade N.B."/>
        </authorList>
    </citation>
    <scope>NUCLEOTIDE SEQUENCE</scope>
    <source>
        <tissue evidence="2">Leaves</tissue>
    </source>
</reference>
<accession>A0A9K3NC23</accession>
<evidence type="ECO:0000256" key="1">
    <source>
        <dbReference type="SAM" id="Phobius"/>
    </source>
</evidence>
<dbReference type="EMBL" id="MNCJ02000323">
    <property type="protein sequence ID" value="KAF5793988.1"/>
    <property type="molecule type" value="Genomic_DNA"/>
</dbReference>
<proteinExistence type="predicted"/>
<dbReference type="AlphaFoldDB" id="A0A9K3NC23"/>
<sequence>MVCMHLMCKKFYMVVMDVRSLLYPHLPMHTNVGKTISLYGPPYVTYPFTFFCLYFIIKKNPVFYYQKINVQYFTFSKYLTYFVIKIILFNDMMTQEVCKYVNLSPTSTKRLLKQIQKKKKSILGPSSTIK</sequence>
<dbReference type="Proteomes" id="UP000215914">
    <property type="component" value="Unassembled WGS sequence"/>
</dbReference>
<dbReference type="Gramene" id="mRNA:HanXRQr2_Chr08g0323091">
    <property type="protein sequence ID" value="CDS:HanXRQr2_Chr08g0323091.1"/>
    <property type="gene ID" value="HanXRQr2_Chr08g0323091"/>
</dbReference>
<organism evidence="2 3">
    <name type="scientific">Helianthus annuus</name>
    <name type="common">Common sunflower</name>
    <dbReference type="NCBI Taxonomy" id="4232"/>
    <lineage>
        <taxon>Eukaryota</taxon>
        <taxon>Viridiplantae</taxon>
        <taxon>Streptophyta</taxon>
        <taxon>Embryophyta</taxon>
        <taxon>Tracheophyta</taxon>
        <taxon>Spermatophyta</taxon>
        <taxon>Magnoliopsida</taxon>
        <taxon>eudicotyledons</taxon>
        <taxon>Gunneridae</taxon>
        <taxon>Pentapetalae</taxon>
        <taxon>asterids</taxon>
        <taxon>campanulids</taxon>
        <taxon>Asterales</taxon>
        <taxon>Asteraceae</taxon>
        <taxon>Asteroideae</taxon>
        <taxon>Heliantheae alliance</taxon>
        <taxon>Heliantheae</taxon>
        <taxon>Helianthus</taxon>
    </lineage>
</organism>
<comment type="caution">
    <text evidence="2">The sequence shown here is derived from an EMBL/GenBank/DDBJ whole genome shotgun (WGS) entry which is preliminary data.</text>
</comment>
<feature type="transmembrane region" description="Helical" evidence="1">
    <location>
        <begin position="36"/>
        <end position="57"/>
    </location>
</feature>
<keyword evidence="3" id="KW-1185">Reference proteome</keyword>
<keyword evidence="1" id="KW-0812">Transmembrane</keyword>
<keyword evidence="1" id="KW-0472">Membrane</keyword>
<evidence type="ECO:0000313" key="2">
    <source>
        <dbReference type="EMBL" id="KAF5793988.1"/>
    </source>
</evidence>
<gene>
    <name evidence="2" type="ORF">HanXRQr2_Chr08g0323091</name>
</gene>
<reference evidence="2" key="2">
    <citation type="submission" date="2020-06" db="EMBL/GenBank/DDBJ databases">
        <title>Helianthus annuus Genome sequencing and assembly Release 2.</title>
        <authorList>
            <person name="Gouzy J."/>
            <person name="Langlade N."/>
            <person name="Munos S."/>
        </authorList>
    </citation>
    <scope>NUCLEOTIDE SEQUENCE</scope>
    <source>
        <tissue evidence="2">Leaves</tissue>
    </source>
</reference>